<gene>
    <name evidence="1" type="ORF">BW892_28525</name>
</gene>
<name>A0A1S9U2T0_BACCE</name>
<organism evidence="1 2">
    <name type="scientific">Bacillus cereus</name>
    <dbReference type="NCBI Taxonomy" id="1396"/>
    <lineage>
        <taxon>Bacteria</taxon>
        <taxon>Bacillati</taxon>
        <taxon>Bacillota</taxon>
        <taxon>Bacilli</taxon>
        <taxon>Bacillales</taxon>
        <taxon>Bacillaceae</taxon>
        <taxon>Bacillus</taxon>
        <taxon>Bacillus cereus group</taxon>
    </lineage>
</organism>
<evidence type="ECO:0000313" key="2">
    <source>
        <dbReference type="Proteomes" id="UP000191124"/>
    </source>
</evidence>
<dbReference type="EMBL" id="MUAL01000165">
    <property type="protein sequence ID" value="OOR16554.1"/>
    <property type="molecule type" value="Genomic_DNA"/>
</dbReference>
<protein>
    <submittedName>
        <fullName evidence="1">Uncharacterized protein</fullName>
    </submittedName>
</protein>
<reference evidence="1 2" key="1">
    <citation type="submission" date="2017-01" db="EMBL/GenBank/DDBJ databases">
        <title>Bacillus cereus isolates.</title>
        <authorList>
            <person name="Beno S.M."/>
        </authorList>
    </citation>
    <scope>NUCLEOTIDE SEQUENCE [LARGE SCALE GENOMIC DNA]</scope>
    <source>
        <strain evidence="1 2">FSL M7-1219</strain>
    </source>
</reference>
<sequence length="191" mass="22035">MRYYKDYITNIEEYEHVNLYDTAAILLIRIHDYTYVTYGKSMIPTIVSFISKLNNGKLINKKLLDMYQEYGDSELSVTILEVGEYTVIQTKAKRYLKELKPELNYQNNGVKDSGKLFSEQHCENLSKSKIGEKHNRAKLTEEQAIEIKKLALYTNMTSREIADLFLISPGQVRKIKSGTAWGHIQISARGN</sequence>
<evidence type="ECO:0000313" key="1">
    <source>
        <dbReference type="EMBL" id="OOR16554.1"/>
    </source>
</evidence>
<accession>A0A1S9U2T0</accession>
<dbReference type="AlphaFoldDB" id="A0A1S9U2T0"/>
<dbReference type="Proteomes" id="UP000191124">
    <property type="component" value="Unassembled WGS sequence"/>
</dbReference>
<dbReference type="RefSeq" id="WP_002187424.1">
    <property type="nucleotide sequence ID" value="NZ_MUAL01000165.1"/>
</dbReference>
<comment type="caution">
    <text evidence="1">The sequence shown here is derived from an EMBL/GenBank/DDBJ whole genome shotgun (WGS) entry which is preliminary data.</text>
</comment>
<proteinExistence type="predicted"/>